<dbReference type="EMBL" id="FPLD01000131">
    <property type="protein sequence ID" value="SGZ17372.1"/>
    <property type="molecule type" value="Genomic_DNA"/>
</dbReference>
<dbReference type="AlphaFoldDB" id="A0A1L0CJG7"/>
<dbReference type="Proteomes" id="UP000183794">
    <property type="component" value="Unassembled WGS sequence"/>
</dbReference>
<reference evidence="1 2" key="1">
    <citation type="submission" date="2016-11" db="EMBL/GenBank/DDBJ databases">
        <authorList>
            <person name="Jaros S."/>
            <person name="Januszkiewicz K."/>
            <person name="Wedrychowicz H."/>
        </authorList>
    </citation>
    <scope>NUCLEOTIDE SEQUENCE [LARGE SCALE GENOMIC DNA]</scope>
    <source>
        <strain evidence="1">NVI 5450</strain>
    </source>
</reference>
<protein>
    <submittedName>
        <fullName evidence="1">LPXTG-motif cell wall anchor domain protein</fullName>
    </submittedName>
</protein>
<proteinExistence type="predicted"/>
<organism evidence="1 2">
    <name type="scientific">Moritella viscosa</name>
    <dbReference type="NCBI Taxonomy" id="80854"/>
    <lineage>
        <taxon>Bacteria</taxon>
        <taxon>Pseudomonadati</taxon>
        <taxon>Pseudomonadota</taxon>
        <taxon>Gammaproteobacteria</taxon>
        <taxon>Alteromonadales</taxon>
        <taxon>Moritellaceae</taxon>
        <taxon>Moritella</taxon>
    </lineage>
</organism>
<sequence>MKNLNTNIQAVGRVKKSKVFNVPFTKRSEYNTEHMFGKIPTMKKESLMKESVSNSTPQNVFKNGQKEIIDMFHLDTVEFDEDCFNRITVSLFINEYNKQADKRFNLSFLPTDKGLPSKHHNAIRLYARSSIMQSNNPTSLGRTALLSDKITDLKKEAKETNTNIDIDIDFMEKFIIDGKDIVNSFAFNVRDENGRKRMTTPKYYMNNFKSVIKIKSDKSNNNEMVVGHAAACIIEIVENEHYKVFLRVGEFEKIITFCDAELKEDTLCKFTKEPVRRFQYNYNFDQVEKEQPFVALPTCEKKTKEETVLVVEAPVVAEIVKPIVEEVTPVVKPVVTEVIAPRKTEAEHLASMAKVEAEQKANRVDYFAMFTTEEVAPVVEPEAKKEVEAPKVVETIVAVTASNRPSFTSNTKVPAHILKALASGKQCSYHTETAAEHKTKVDENGMATTEYSKAGVIAANDFKTAQFSAYGL</sequence>
<evidence type="ECO:0000313" key="1">
    <source>
        <dbReference type="EMBL" id="SGZ17372.1"/>
    </source>
</evidence>
<dbReference type="RefSeq" id="WP_075518545.1">
    <property type="nucleotide sequence ID" value="NZ_FPLD01000131.1"/>
</dbReference>
<accession>A0A1L0CJG7</accession>
<evidence type="ECO:0000313" key="2">
    <source>
        <dbReference type="Proteomes" id="UP000183794"/>
    </source>
</evidence>
<name>A0A1L0CJG7_9GAMM</name>
<gene>
    <name evidence="1" type="ORF">NVI5450_4510</name>
</gene>